<keyword evidence="3" id="KW-1185">Reference proteome</keyword>
<reference evidence="2 3" key="1">
    <citation type="journal article" date="2019" name="Int. J. Syst. Evol. Microbiol.">
        <title>The Global Catalogue of Microorganisms (GCM) 10K type strain sequencing project: providing services to taxonomists for standard genome sequencing and annotation.</title>
        <authorList>
            <consortium name="The Broad Institute Genomics Platform"/>
            <consortium name="The Broad Institute Genome Sequencing Center for Infectious Disease"/>
            <person name="Wu L."/>
            <person name="Ma J."/>
        </authorList>
    </citation>
    <scope>NUCLEOTIDE SEQUENCE [LARGE SCALE GENOMIC DNA]</scope>
    <source>
        <strain evidence="2 3">JCM 13002</strain>
    </source>
</reference>
<evidence type="ECO:0000313" key="2">
    <source>
        <dbReference type="EMBL" id="GAA1106614.1"/>
    </source>
</evidence>
<feature type="region of interest" description="Disordered" evidence="1">
    <location>
        <begin position="1"/>
        <end position="21"/>
    </location>
</feature>
<proteinExistence type="predicted"/>
<evidence type="ECO:0000256" key="1">
    <source>
        <dbReference type="SAM" id="MobiDB-lite"/>
    </source>
</evidence>
<feature type="region of interest" description="Disordered" evidence="1">
    <location>
        <begin position="36"/>
        <end position="78"/>
    </location>
</feature>
<name>A0ABN1TXW7_9ACTN</name>
<comment type="caution">
    <text evidence="2">The sequence shown here is derived from an EMBL/GenBank/DDBJ whole genome shotgun (WGS) entry which is preliminary data.</text>
</comment>
<feature type="compositionally biased region" description="Basic residues" evidence="1">
    <location>
        <begin position="36"/>
        <end position="49"/>
    </location>
</feature>
<accession>A0ABN1TXW7</accession>
<dbReference type="EMBL" id="BAAALD010000068">
    <property type="protein sequence ID" value="GAA1106614.1"/>
    <property type="molecule type" value="Genomic_DNA"/>
</dbReference>
<organism evidence="2 3">
    <name type="scientific">Kitasatospora arboriphila</name>
    <dbReference type="NCBI Taxonomy" id="258052"/>
    <lineage>
        <taxon>Bacteria</taxon>
        <taxon>Bacillati</taxon>
        <taxon>Actinomycetota</taxon>
        <taxon>Actinomycetes</taxon>
        <taxon>Kitasatosporales</taxon>
        <taxon>Streptomycetaceae</taxon>
        <taxon>Kitasatospora</taxon>
    </lineage>
</organism>
<gene>
    <name evidence="2" type="ORF">GCM10009663_55780</name>
</gene>
<sequence>MDAGRAGEGRAGAAVAAGQVGGVDPEFHAAIVLRRAARRNARRNTRRNAYRNADGPGPQGGRGRRRGGGGGRRPPPCR</sequence>
<dbReference type="Proteomes" id="UP001499987">
    <property type="component" value="Unassembled WGS sequence"/>
</dbReference>
<evidence type="ECO:0000313" key="3">
    <source>
        <dbReference type="Proteomes" id="UP001499987"/>
    </source>
</evidence>
<protein>
    <submittedName>
        <fullName evidence="2">Uncharacterized protein</fullName>
    </submittedName>
</protein>